<dbReference type="FunFam" id="3.30.160.60:FF:000733">
    <property type="entry name" value="Zinc finger protein 236 variant"/>
    <property type="match status" value="1"/>
</dbReference>
<evidence type="ECO:0000256" key="5">
    <source>
        <dbReference type="ARBA" id="ARBA00022771"/>
    </source>
</evidence>
<keyword evidence="6" id="KW-0862">Zinc</keyword>
<dbReference type="InterPro" id="IPR036236">
    <property type="entry name" value="Znf_C2H2_sf"/>
</dbReference>
<keyword evidence="3" id="KW-0479">Metal-binding</keyword>
<comment type="caution">
    <text evidence="15">The sequence shown here is derived from an EMBL/GenBank/DDBJ whole genome shotgun (WGS) entry which is preliminary data.</text>
</comment>
<dbReference type="InterPro" id="IPR050589">
    <property type="entry name" value="Ikaros_C2H2-ZF"/>
</dbReference>
<organism evidence="15 16">
    <name type="scientific">Merluccius polli</name>
    <name type="common">Benguela hake</name>
    <name type="synonym">Merluccius cadenati</name>
    <dbReference type="NCBI Taxonomy" id="89951"/>
    <lineage>
        <taxon>Eukaryota</taxon>
        <taxon>Metazoa</taxon>
        <taxon>Chordata</taxon>
        <taxon>Craniata</taxon>
        <taxon>Vertebrata</taxon>
        <taxon>Euteleostomi</taxon>
        <taxon>Actinopterygii</taxon>
        <taxon>Neopterygii</taxon>
        <taxon>Teleostei</taxon>
        <taxon>Neoteleostei</taxon>
        <taxon>Acanthomorphata</taxon>
        <taxon>Zeiogadaria</taxon>
        <taxon>Gadariae</taxon>
        <taxon>Gadiformes</taxon>
        <taxon>Gadoidei</taxon>
        <taxon>Merlucciidae</taxon>
        <taxon>Merluccius</taxon>
    </lineage>
</organism>
<sequence>MAKFKDLKMFLESSLNEVFKATVNDILDSVERTLSECHGKIQRVESENQDLRRMLFTKNHSDGSPADPGEPDAAGSSSSRTAGTMTTPQDTFKMSIRSSDKKSSRRKHKDKMRESKGAGYYPLQSGKVAVEPGDNVADATLSIKTEPGLENSGAIDLSKPPSLVNLTVRSVKPGRPDEMHGSHDAYTSLPTSSDLDQDSNSSESDVGVADVPAASYAVGCDEVEDGHFIKAELNGDGGGEDGGCYPDMEERLMDAVINPREIGEDEASPWEPHARENDAPAAAAATTGVSALSDFLESHDNVLRCPACPETFSRITTLNVHIKAHGGGGGGNKSHTCGFCGKHFGRADLLKSHRRTHTGERPYGCTLCAKTYAHPSQLRIHKRVHTGERPYSCAYCGKRFNEHNQLKVHVRTHTGERPYSCGACGKTFSNAGNLRIHERIHTGEKPHGCGQCGKRFNGLGDLKTHYRVHTGERPYSCQLCKKTFSQAGHLTIHMRVHTGERPYSCGECGKKFTVASSLKLHLRTHTGEKEYSCSYCSKSFSRSGHLRRHELVHTKEKVFPCGACGKTYTDQSSLKKHLRMHCDPAGGEGSAGGEVGAGVAGE</sequence>
<feature type="domain" description="C2H2-type" evidence="14">
    <location>
        <begin position="531"/>
        <end position="558"/>
    </location>
</feature>
<dbReference type="Proteomes" id="UP001174136">
    <property type="component" value="Unassembled WGS sequence"/>
</dbReference>
<dbReference type="SUPFAM" id="SSF57667">
    <property type="entry name" value="beta-beta-alpha zinc fingers"/>
    <property type="match status" value="6"/>
</dbReference>
<feature type="domain" description="C2H2-type" evidence="14">
    <location>
        <begin position="391"/>
        <end position="418"/>
    </location>
</feature>
<keyword evidence="8" id="KW-0238">DNA-binding</keyword>
<evidence type="ECO:0000256" key="9">
    <source>
        <dbReference type="ARBA" id="ARBA00023163"/>
    </source>
</evidence>
<dbReference type="InterPro" id="IPR013087">
    <property type="entry name" value="Znf_C2H2_type"/>
</dbReference>
<feature type="domain" description="C2H2-type" evidence="14">
    <location>
        <begin position="447"/>
        <end position="474"/>
    </location>
</feature>
<dbReference type="PANTHER" id="PTHR24404">
    <property type="entry name" value="ZINC FINGER PROTEIN"/>
    <property type="match status" value="1"/>
</dbReference>
<accession>A0AA47M9Q8</accession>
<dbReference type="FunFam" id="3.30.160.60:FF:000770">
    <property type="entry name" value="zinc finger protein 16"/>
    <property type="match status" value="1"/>
</dbReference>
<keyword evidence="4" id="KW-0677">Repeat</keyword>
<dbReference type="GO" id="GO:0003700">
    <property type="term" value="F:DNA-binding transcription factor activity"/>
    <property type="evidence" value="ECO:0007669"/>
    <property type="project" value="TreeGrafter"/>
</dbReference>
<dbReference type="EMBL" id="JAOPHQ010005222">
    <property type="protein sequence ID" value="KAK0136136.1"/>
    <property type="molecule type" value="Genomic_DNA"/>
</dbReference>
<keyword evidence="12" id="KW-0175">Coiled coil</keyword>
<evidence type="ECO:0000313" key="15">
    <source>
        <dbReference type="EMBL" id="KAK0136136.1"/>
    </source>
</evidence>
<feature type="domain" description="C2H2-type" evidence="14">
    <location>
        <begin position="363"/>
        <end position="390"/>
    </location>
</feature>
<keyword evidence="5 11" id="KW-0863">Zinc-finger</keyword>
<evidence type="ECO:0000259" key="14">
    <source>
        <dbReference type="PROSITE" id="PS50157"/>
    </source>
</evidence>
<dbReference type="Gene3D" id="3.30.160.60">
    <property type="entry name" value="Classic Zinc Finger"/>
    <property type="match status" value="9"/>
</dbReference>
<evidence type="ECO:0000256" key="4">
    <source>
        <dbReference type="ARBA" id="ARBA00022737"/>
    </source>
</evidence>
<dbReference type="SMART" id="SM00355">
    <property type="entry name" value="ZnF_C2H2"/>
    <property type="match status" value="10"/>
</dbReference>
<feature type="domain" description="C2H2-type" evidence="14">
    <location>
        <begin position="303"/>
        <end position="327"/>
    </location>
</feature>
<evidence type="ECO:0000256" key="11">
    <source>
        <dbReference type="PROSITE-ProRule" id="PRU00042"/>
    </source>
</evidence>
<keyword evidence="16" id="KW-1185">Reference proteome</keyword>
<feature type="compositionally biased region" description="Basic and acidic residues" evidence="13">
    <location>
        <begin position="174"/>
        <end position="183"/>
    </location>
</feature>
<evidence type="ECO:0000256" key="3">
    <source>
        <dbReference type="ARBA" id="ARBA00022723"/>
    </source>
</evidence>
<keyword evidence="7" id="KW-0805">Transcription regulation</keyword>
<evidence type="ECO:0000313" key="16">
    <source>
        <dbReference type="Proteomes" id="UP001174136"/>
    </source>
</evidence>
<feature type="domain" description="C2H2-type" evidence="14">
    <location>
        <begin position="419"/>
        <end position="446"/>
    </location>
</feature>
<evidence type="ECO:0000256" key="13">
    <source>
        <dbReference type="SAM" id="MobiDB-lite"/>
    </source>
</evidence>
<evidence type="ECO:0000256" key="7">
    <source>
        <dbReference type="ARBA" id="ARBA00023015"/>
    </source>
</evidence>
<evidence type="ECO:0000256" key="8">
    <source>
        <dbReference type="ARBA" id="ARBA00023125"/>
    </source>
</evidence>
<dbReference type="Pfam" id="PF00096">
    <property type="entry name" value="zf-C2H2"/>
    <property type="match status" value="10"/>
</dbReference>
<dbReference type="FunFam" id="3.30.160.60:FF:000100">
    <property type="entry name" value="Zinc finger 45-like"/>
    <property type="match status" value="1"/>
</dbReference>
<reference evidence="15" key="1">
    <citation type="journal article" date="2023" name="Front. Mar. Sci.">
        <title>A new Merluccius polli reference genome to investigate the effects of global change in West African waters.</title>
        <authorList>
            <person name="Mateo J.L."/>
            <person name="Blanco-Fernandez C."/>
            <person name="Garcia-Vazquez E."/>
            <person name="Machado-Schiaffino G."/>
        </authorList>
    </citation>
    <scope>NUCLEOTIDE SEQUENCE</scope>
    <source>
        <strain evidence="15">C29</strain>
        <tissue evidence="15">Fin</tissue>
    </source>
</reference>
<feature type="domain" description="C2H2-type" evidence="14">
    <location>
        <begin position="335"/>
        <end position="362"/>
    </location>
</feature>
<dbReference type="FunFam" id="3.30.160.60:FF:000328">
    <property type="entry name" value="Zinc finger protein 1079"/>
    <property type="match status" value="1"/>
</dbReference>
<keyword evidence="10" id="KW-0539">Nucleus</keyword>
<protein>
    <submittedName>
        <fullName evidence="15">Zinc finger protein 436</fullName>
    </submittedName>
</protein>
<feature type="coiled-coil region" evidence="12">
    <location>
        <begin position="27"/>
        <end position="54"/>
    </location>
</feature>
<dbReference type="GO" id="GO:0008270">
    <property type="term" value="F:zinc ion binding"/>
    <property type="evidence" value="ECO:0007669"/>
    <property type="project" value="UniProtKB-KW"/>
</dbReference>
<dbReference type="GO" id="GO:0000978">
    <property type="term" value="F:RNA polymerase II cis-regulatory region sequence-specific DNA binding"/>
    <property type="evidence" value="ECO:0007669"/>
    <property type="project" value="TreeGrafter"/>
</dbReference>
<dbReference type="FunFam" id="3.30.160.60:FF:002343">
    <property type="entry name" value="Zinc finger protein 33A"/>
    <property type="match status" value="4"/>
</dbReference>
<gene>
    <name evidence="15" type="primary">Znf436</name>
    <name evidence="15" type="ORF">N1851_027970</name>
</gene>
<evidence type="ECO:0000256" key="1">
    <source>
        <dbReference type="ARBA" id="ARBA00004123"/>
    </source>
</evidence>
<comment type="subcellular location">
    <subcellularLocation>
        <location evidence="1">Nucleus</location>
    </subcellularLocation>
</comment>
<evidence type="ECO:0000256" key="6">
    <source>
        <dbReference type="ARBA" id="ARBA00022833"/>
    </source>
</evidence>
<feature type="compositionally biased region" description="Polar residues" evidence="13">
    <location>
        <begin position="188"/>
        <end position="204"/>
    </location>
</feature>
<feature type="domain" description="C2H2-type" evidence="14">
    <location>
        <begin position="559"/>
        <end position="581"/>
    </location>
</feature>
<proteinExistence type="inferred from homology"/>
<feature type="region of interest" description="Disordered" evidence="13">
    <location>
        <begin position="171"/>
        <end position="207"/>
    </location>
</feature>
<dbReference type="GO" id="GO:0005634">
    <property type="term" value="C:nucleus"/>
    <property type="evidence" value="ECO:0007669"/>
    <property type="project" value="UniProtKB-SubCell"/>
</dbReference>
<feature type="domain" description="C2H2-type" evidence="14">
    <location>
        <begin position="503"/>
        <end position="530"/>
    </location>
</feature>
<feature type="compositionally biased region" description="Low complexity" evidence="13">
    <location>
        <begin position="73"/>
        <end position="97"/>
    </location>
</feature>
<comment type="similarity">
    <text evidence="2">Belongs to the krueppel C2H2-type zinc-finger protein family.</text>
</comment>
<evidence type="ECO:0000256" key="2">
    <source>
        <dbReference type="ARBA" id="ARBA00006991"/>
    </source>
</evidence>
<dbReference type="PROSITE" id="PS00028">
    <property type="entry name" value="ZINC_FINGER_C2H2_1"/>
    <property type="match status" value="10"/>
</dbReference>
<name>A0AA47M9Q8_MERPO</name>
<evidence type="ECO:0000256" key="10">
    <source>
        <dbReference type="ARBA" id="ARBA00023242"/>
    </source>
</evidence>
<dbReference type="GO" id="GO:0006357">
    <property type="term" value="P:regulation of transcription by RNA polymerase II"/>
    <property type="evidence" value="ECO:0007669"/>
    <property type="project" value="TreeGrafter"/>
</dbReference>
<dbReference type="AlphaFoldDB" id="A0AA47M9Q8"/>
<keyword evidence="9" id="KW-0804">Transcription</keyword>
<evidence type="ECO:0000256" key="12">
    <source>
        <dbReference type="SAM" id="Coils"/>
    </source>
</evidence>
<feature type="region of interest" description="Disordered" evidence="13">
    <location>
        <begin position="58"/>
        <end position="132"/>
    </location>
</feature>
<feature type="domain" description="C2H2-type" evidence="14">
    <location>
        <begin position="475"/>
        <end position="502"/>
    </location>
</feature>
<dbReference type="PROSITE" id="PS50157">
    <property type="entry name" value="ZINC_FINGER_C2H2_2"/>
    <property type="match status" value="10"/>
</dbReference>
<dbReference type="PANTHER" id="PTHR24404:SF111">
    <property type="entry name" value="GASTRULA ZINC FINGER PROTEIN XLCGF49.1-LIKE-RELATED"/>
    <property type="match status" value="1"/>
</dbReference>